<name>A0A4Y8S5C3_9SPHI</name>
<dbReference type="NCBIfam" id="TIGR01972">
    <property type="entry name" value="NDH_I_M"/>
    <property type="match status" value="1"/>
</dbReference>
<keyword evidence="5 7" id="KW-0472">Membrane</keyword>
<dbReference type="RefSeq" id="WP_133236005.1">
    <property type="nucleotide sequence ID" value="NZ_SOZE01000040.1"/>
</dbReference>
<evidence type="ECO:0000313" key="9">
    <source>
        <dbReference type="EMBL" id="TFF33667.1"/>
    </source>
</evidence>
<feature type="transmembrane region" description="Helical" evidence="7">
    <location>
        <begin position="67"/>
        <end position="93"/>
    </location>
</feature>
<dbReference type="EMBL" id="SOZE01000040">
    <property type="protein sequence ID" value="TFF33667.1"/>
    <property type="molecule type" value="Genomic_DNA"/>
</dbReference>
<evidence type="ECO:0000256" key="6">
    <source>
        <dbReference type="RuleBase" id="RU000320"/>
    </source>
</evidence>
<feature type="transmembrane region" description="Helical" evidence="7">
    <location>
        <begin position="445"/>
        <end position="465"/>
    </location>
</feature>
<feature type="transmembrane region" description="Helical" evidence="7">
    <location>
        <begin position="295"/>
        <end position="317"/>
    </location>
</feature>
<protein>
    <submittedName>
        <fullName evidence="9">NADH-quinone oxidoreductase subunit M</fullName>
    </submittedName>
</protein>
<proteinExistence type="inferred from homology"/>
<feature type="transmembrane region" description="Helical" evidence="7">
    <location>
        <begin position="159"/>
        <end position="179"/>
    </location>
</feature>
<comment type="caution">
    <text evidence="9">The sequence shown here is derived from an EMBL/GenBank/DDBJ whole genome shotgun (WGS) entry which is preliminary data.</text>
</comment>
<feature type="transmembrane region" description="Helical" evidence="7">
    <location>
        <begin position="323"/>
        <end position="343"/>
    </location>
</feature>
<keyword evidence="10" id="KW-1185">Reference proteome</keyword>
<dbReference type="AlphaFoldDB" id="A0A4Y8S5C3"/>
<dbReference type="PANTHER" id="PTHR43507:SF1">
    <property type="entry name" value="NADH-UBIQUINONE OXIDOREDUCTASE CHAIN 4"/>
    <property type="match status" value="1"/>
</dbReference>
<evidence type="ECO:0000256" key="3">
    <source>
        <dbReference type="ARBA" id="ARBA00022692"/>
    </source>
</evidence>
<dbReference type="Proteomes" id="UP000297540">
    <property type="component" value="Unassembled WGS sequence"/>
</dbReference>
<dbReference type="PRINTS" id="PR01437">
    <property type="entry name" value="NUOXDRDTASE4"/>
</dbReference>
<dbReference type="GO" id="GO:0042773">
    <property type="term" value="P:ATP synthesis coupled electron transport"/>
    <property type="evidence" value="ECO:0007669"/>
    <property type="project" value="InterPro"/>
</dbReference>
<evidence type="ECO:0000256" key="2">
    <source>
        <dbReference type="ARBA" id="ARBA00009025"/>
    </source>
</evidence>
<evidence type="ECO:0000259" key="8">
    <source>
        <dbReference type="Pfam" id="PF00361"/>
    </source>
</evidence>
<feature type="transmembrane region" description="Helical" evidence="7">
    <location>
        <begin position="236"/>
        <end position="257"/>
    </location>
</feature>
<feature type="transmembrane region" description="Helical" evidence="7">
    <location>
        <begin position="6"/>
        <end position="21"/>
    </location>
</feature>
<keyword evidence="4 7" id="KW-1133">Transmembrane helix</keyword>
<feature type="transmembrane region" description="Helical" evidence="7">
    <location>
        <begin position="203"/>
        <end position="224"/>
    </location>
</feature>
<evidence type="ECO:0000256" key="7">
    <source>
        <dbReference type="SAM" id="Phobius"/>
    </source>
</evidence>
<feature type="transmembrane region" description="Helical" evidence="7">
    <location>
        <begin position="105"/>
        <end position="124"/>
    </location>
</feature>
<accession>A0A4Y8S5C3</accession>
<evidence type="ECO:0000256" key="4">
    <source>
        <dbReference type="ARBA" id="ARBA00022989"/>
    </source>
</evidence>
<dbReference type="InterPro" id="IPR001750">
    <property type="entry name" value="ND/Mrp_TM"/>
</dbReference>
<dbReference type="GO" id="GO:0015990">
    <property type="term" value="P:electron transport coupled proton transport"/>
    <property type="evidence" value="ECO:0007669"/>
    <property type="project" value="TreeGrafter"/>
</dbReference>
<dbReference type="OrthoDB" id="9811718at2"/>
<dbReference type="InterPro" id="IPR010227">
    <property type="entry name" value="NADH_Q_OxRdtase_chainM/4"/>
</dbReference>
<evidence type="ECO:0000256" key="5">
    <source>
        <dbReference type="ARBA" id="ARBA00023136"/>
    </source>
</evidence>
<dbReference type="GO" id="GO:0012505">
    <property type="term" value="C:endomembrane system"/>
    <property type="evidence" value="ECO:0007669"/>
    <property type="project" value="UniProtKB-SubCell"/>
</dbReference>
<comment type="similarity">
    <text evidence="2">Belongs to the complex I subunit 4 family.</text>
</comment>
<sequence length="488" mass="54086">MTVSILLFLPILAALAVLLFKNEVAKHVAMFFAIAELALALYFLNGFVADASLQYSIDVPWIKQFGIYFKAGIDGISMVMVLLTTVLVPLIILTTYEHQYKNAKAFYALILFMQAGLLTVFTAFDGFLFYVGWEAALIPIYFICALWGGENRIRVNIKFFIYTFAGSLFMLVAIIYLYLQTPTKDYDLEHFYALSLDAKQQSWVFLAFFLAFAIKMPIFPFHTWQPDTYTEAPTAGTMMLSGIMLKMGIYGVIRWLIPNAPVGFLTWGNIAIILSVIGIIYASIIAFKQTDGKRLVAYSSIAHVGLIAAGIFAWNIYGVQGAMIQMVSHGINVVGMFFIWDIISRRLNTRDIDKLGGIAKVAPNFAIAFLIIVLGTVALPLTNGFVGEFLLLRGVFGWSIPTAAIAGTTIILGAVYMLRMYKNVMQGELNELTATFTDIKGSEKLALGIICALIIVIGVYPQPLLHISEASVTNLLETVSHKFITTKF</sequence>
<dbReference type="Pfam" id="PF00361">
    <property type="entry name" value="Proton_antipo_M"/>
    <property type="match status" value="1"/>
</dbReference>
<dbReference type="InterPro" id="IPR003918">
    <property type="entry name" value="NADH_UbQ_OxRdtase"/>
</dbReference>
<dbReference type="GO" id="GO:0003954">
    <property type="term" value="F:NADH dehydrogenase activity"/>
    <property type="evidence" value="ECO:0007669"/>
    <property type="project" value="TreeGrafter"/>
</dbReference>
<feature type="transmembrane region" description="Helical" evidence="7">
    <location>
        <begin position="263"/>
        <end position="283"/>
    </location>
</feature>
<comment type="subcellular location">
    <subcellularLocation>
        <location evidence="1">Endomembrane system</location>
        <topology evidence="1">Multi-pass membrane protein</topology>
    </subcellularLocation>
    <subcellularLocation>
        <location evidence="6">Membrane</location>
        <topology evidence="6">Multi-pass membrane protein</topology>
    </subcellularLocation>
</comment>
<reference evidence="9 10" key="1">
    <citation type="journal article" date="2017" name="Int. J. Syst. Evol. Microbiol.">
        <title>Mucilaginibacterpsychrotolerans sp. nov., isolated from peatlands.</title>
        <authorList>
            <person name="Deng Y."/>
            <person name="Shen L."/>
            <person name="Xu B."/>
            <person name="Liu Y."/>
            <person name="Gu Z."/>
            <person name="Liu H."/>
            <person name="Zhou Y."/>
        </authorList>
    </citation>
    <scope>NUCLEOTIDE SEQUENCE [LARGE SCALE GENOMIC DNA]</scope>
    <source>
        <strain evidence="9 10">NH7-4</strain>
    </source>
</reference>
<dbReference type="PANTHER" id="PTHR43507">
    <property type="entry name" value="NADH-UBIQUINONE OXIDOREDUCTASE CHAIN 4"/>
    <property type="match status" value="1"/>
</dbReference>
<feature type="domain" description="NADH:quinone oxidoreductase/Mrp antiporter transmembrane" evidence="8">
    <location>
        <begin position="127"/>
        <end position="409"/>
    </location>
</feature>
<evidence type="ECO:0000256" key="1">
    <source>
        <dbReference type="ARBA" id="ARBA00004127"/>
    </source>
</evidence>
<keyword evidence="3 6" id="KW-0812">Transmembrane</keyword>
<organism evidence="9 10">
    <name type="scientific">Mucilaginibacter psychrotolerans</name>
    <dbReference type="NCBI Taxonomy" id="1524096"/>
    <lineage>
        <taxon>Bacteria</taxon>
        <taxon>Pseudomonadati</taxon>
        <taxon>Bacteroidota</taxon>
        <taxon>Sphingobacteriia</taxon>
        <taxon>Sphingobacteriales</taxon>
        <taxon>Sphingobacteriaceae</taxon>
        <taxon>Mucilaginibacter</taxon>
    </lineage>
</organism>
<dbReference type="GO" id="GO:0016020">
    <property type="term" value="C:membrane"/>
    <property type="evidence" value="ECO:0007669"/>
    <property type="project" value="UniProtKB-SubCell"/>
</dbReference>
<feature type="transmembrane region" description="Helical" evidence="7">
    <location>
        <begin position="28"/>
        <end position="47"/>
    </location>
</feature>
<evidence type="ECO:0000313" key="10">
    <source>
        <dbReference type="Proteomes" id="UP000297540"/>
    </source>
</evidence>
<feature type="transmembrane region" description="Helical" evidence="7">
    <location>
        <begin position="130"/>
        <end position="147"/>
    </location>
</feature>
<feature type="transmembrane region" description="Helical" evidence="7">
    <location>
        <begin position="364"/>
        <end position="386"/>
    </location>
</feature>
<gene>
    <name evidence="9" type="ORF">E2R66_24665</name>
</gene>
<feature type="transmembrane region" description="Helical" evidence="7">
    <location>
        <begin position="398"/>
        <end position="418"/>
    </location>
</feature>
<dbReference type="GO" id="GO:0008137">
    <property type="term" value="F:NADH dehydrogenase (ubiquinone) activity"/>
    <property type="evidence" value="ECO:0007669"/>
    <property type="project" value="InterPro"/>
</dbReference>
<dbReference type="GO" id="GO:0048039">
    <property type="term" value="F:ubiquinone binding"/>
    <property type="evidence" value="ECO:0007669"/>
    <property type="project" value="TreeGrafter"/>
</dbReference>